<feature type="compositionally biased region" description="Low complexity" evidence="5">
    <location>
        <begin position="498"/>
        <end position="509"/>
    </location>
</feature>
<feature type="compositionally biased region" description="Low complexity" evidence="5">
    <location>
        <begin position="463"/>
        <end position="481"/>
    </location>
</feature>
<evidence type="ECO:0000256" key="1">
    <source>
        <dbReference type="ARBA" id="ARBA00012513"/>
    </source>
</evidence>
<feature type="compositionally biased region" description="Basic residues" evidence="5">
    <location>
        <begin position="510"/>
        <end position="520"/>
    </location>
</feature>
<dbReference type="AlphaFoldDB" id="A0A1W0WFT8"/>
<keyword evidence="2 4" id="KW-0547">Nucleotide-binding</keyword>
<evidence type="ECO:0000313" key="7">
    <source>
        <dbReference type="EMBL" id="OQV14052.1"/>
    </source>
</evidence>
<feature type="compositionally biased region" description="Low complexity" evidence="5">
    <location>
        <begin position="948"/>
        <end position="960"/>
    </location>
</feature>
<feature type="compositionally biased region" description="Basic and acidic residues" evidence="5">
    <location>
        <begin position="138"/>
        <end position="149"/>
    </location>
</feature>
<dbReference type="EMBL" id="MTYJ01000111">
    <property type="protein sequence ID" value="OQV14052.1"/>
    <property type="molecule type" value="Genomic_DNA"/>
</dbReference>
<keyword evidence="3 4" id="KW-0067">ATP-binding</keyword>
<feature type="compositionally biased region" description="Basic and acidic residues" evidence="5">
    <location>
        <begin position="909"/>
        <end position="931"/>
    </location>
</feature>
<dbReference type="InterPro" id="IPR017441">
    <property type="entry name" value="Protein_kinase_ATP_BS"/>
</dbReference>
<feature type="domain" description="Protein kinase" evidence="6">
    <location>
        <begin position="579"/>
        <end position="847"/>
    </location>
</feature>
<dbReference type="InterPro" id="IPR050235">
    <property type="entry name" value="CK1_Ser-Thr_kinase"/>
</dbReference>
<dbReference type="GO" id="GO:0004674">
    <property type="term" value="F:protein serine/threonine kinase activity"/>
    <property type="evidence" value="ECO:0007669"/>
    <property type="project" value="UniProtKB-EC"/>
</dbReference>
<feature type="compositionally biased region" description="Low complexity" evidence="5">
    <location>
        <begin position="14"/>
        <end position="26"/>
    </location>
</feature>
<sequence length="1183" mass="129704">MQLDPDDPPGKAKNTSLTPLSPNPSSRSIAERKSRTTASDISLTNIPAKALNPFTPPETRTPDGKGGWLENAAAAAVAETDGGSKVMKKSIQSPKEKGKKARDDQLVPPQPPVRLRSNNSMDAPLPVPIVEGFNSDAETAKELMKEITTERPSASPSPSRPVTSRAAFRSRPVGTGLVPMPMPLPVVAAAATVVADKKTPDAAPIPDKPKALESIPEVLVDAPAARAPPTEGAVEDAGEKGEGKEKKKKKKKDKEHKKHRRKTDSIALVKETPAPIVEVPPPPPAPPTPADVTEKRTSIAQSEPIVEELPAPAVPDGEAIEAFEEEKKLALEPEKPDPLGELGPVRKLLPLPKQKPPLTALMMGVAVNKRRFGETTVASIIPKQAVLSMSMLTQQAMADTVPVGKTDSAPSVPGVEGFPDDALKAVSSFPDKKKDKKKDKKEKDKKKKKKRDKKESVVDSQVPGNSEPGEPAAPASEPAANESDEREGDSKENEPVGGDEAAAEDAGQGSKKKRKKKKRKDSGENASDGDEKKARKKKKRRGTAPPGESQAKSPVKPAKPEAPPAKVDELFGKAVGNFFILEDVLGKGGFGEARRGRHITTGKKYAIKLERIKDANDSLAEEYKIYQQLGMKPGFPRCYYFGSGPKENNALVMDLLGPSLEDYFRAMDRKWSLKTCCMAALQVLERIEFLHSKGYVYSDIKPENFLVGLAEEKQDGLIYLIDFGLAQLFKDKETGKYSYDENLKTHPVGTMRYMSVRSHEARSLSYRDDLESIGYLIIYFLVGKLPWQGLAMKDRQKKVKAVGMQKKNMPVEELCAGCPPEMQEYMKYVRSIQFYAEPKYERLRTFFINILAQNKLTDDGVFDWMGNVYDFGKNRKSESILGGKAAAAGSARLAGSAGAVAAAGGTDEEGAKPKRHFGEMTDPKKDPERSPKRERKKREKREKRASDPPATVAAPVGPAVKKPPEAPTGSVAGPSPKGTKGLPLPVVAGQDPAVDPIIAFTDIGISMPIVMFSHVLHYRHQTLVMLKYEVRGLEWATCFPGTLEWTTLEWATLEWTNLQWATLQWATLQWTTLEWTTLEWTTLEWTTLESELAHKFWLSLSAPCRPVVHSRVRESQVGHSSALTSYRGADLFSVLWRNGIGSNPKLELLTDGKLELENFRTKYVRQSSWDGEYFGSGPKDTLR</sequence>
<feature type="region of interest" description="Disordered" evidence="5">
    <location>
        <begin position="330"/>
        <end position="352"/>
    </location>
</feature>
<feature type="region of interest" description="Disordered" evidence="5">
    <location>
        <begin position="1"/>
        <end position="181"/>
    </location>
</feature>
<evidence type="ECO:0000313" key="8">
    <source>
        <dbReference type="Proteomes" id="UP000192578"/>
    </source>
</evidence>
<dbReference type="EC" id="2.7.11.1" evidence="1"/>
<feature type="compositionally biased region" description="Basic residues" evidence="5">
    <location>
        <begin position="246"/>
        <end position="262"/>
    </location>
</feature>
<feature type="compositionally biased region" description="Basic residues" evidence="5">
    <location>
        <begin position="434"/>
        <end position="452"/>
    </location>
</feature>
<evidence type="ECO:0000259" key="6">
    <source>
        <dbReference type="PROSITE" id="PS50011"/>
    </source>
</evidence>
<gene>
    <name evidence="7" type="ORF">BV898_11717</name>
</gene>
<feature type="compositionally biased region" description="Basic residues" evidence="5">
    <location>
        <begin position="932"/>
        <end position="943"/>
    </location>
</feature>
<dbReference type="CDD" id="cd14016">
    <property type="entry name" value="STKc_CK1"/>
    <property type="match status" value="1"/>
</dbReference>
<dbReference type="SMART" id="SM00220">
    <property type="entry name" value="S_TKc"/>
    <property type="match status" value="1"/>
</dbReference>
<feature type="compositionally biased region" description="Pro residues" evidence="5">
    <location>
        <begin position="278"/>
        <end position="289"/>
    </location>
</feature>
<dbReference type="Proteomes" id="UP000192578">
    <property type="component" value="Unassembled WGS sequence"/>
</dbReference>
<name>A0A1W0WFT8_HYPEX</name>
<feature type="binding site" evidence="4">
    <location>
        <position position="608"/>
    </location>
    <ligand>
        <name>ATP</name>
        <dbReference type="ChEBI" id="CHEBI:30616"/>
    </ligand>
</feature>
<reference evidence="8" key="1">
    <citation type="submission" date="2017-01" db="EMBL/GenBank/DDBJ databases">
        <title>Comparative genomics of anhydrobiosis in the tardigrade Hypsibius dujardini.</title>
        <authorList>
            <person name="Yoshida Y."/>
            <person name="Koutsovoulos G."/>
            <person name="Laetsch D."/>
            <person name="Stevens L."/>
            <person name="Kumar S."/>
            <person name="Horikawa D."/>
            <person name="Ishino K."/>
            <person name="Komine S."/>
            <person name="Tomita M."/>
            <person name="Blaxter M."/>
            <person name="Arakawa K."/>
        </authorList>
    </citation>
    <scope>NUCLEOTIDE SEQUENCE [LARGE SCALE GENOMIC DNA]</scope>
    <source>
        <strain evidence="8">Z151</strain>
    </source>
</reference>
<feature type="compositionally biased region" description="Low complexity" evidence="5">
    <location>
        <begin position="150"/>
        <end position="167"/>
    </location>
</feature>
<dbReference type="PROSITE" id="PS00107">
    <property type="entry name" value="PROTEIN_KINASE_ATP"/>
    <property type="match status" value="1"/>
</dbReference>
<dbReference type="OrthoDB" id="10625630at2759"/>
<feature type="compositionally biased region" description="Polar residues" evidence="5">
    <location>
        <begin position="36"/>
        <end position="45"/>
    </location>
</feature>
<dbReference type="InterPro" id="IPR008271">
    <property type="entry name" value="Ser/Thr_kinase_AS"/>
</dbReference>
<dbReference type="SUPFAM" id="SSF56112">
    <property type="entry name" value="Protein kinase-like (PK-like)"/>
    <property type="match status" value="1"/>
</dbReference>
<evidence type="ECO:0000256" key="2">
    <source>
        <dbReference type="ARBA" id="ARBA00022741"/>
    </source>
</evidence>
<dbReference type="Pfam" id="PF00069">
    <property type="entry name" value="Pkinase"/>
    <property type="match status" value="1"/>
</dbReference>
<keyword evidence="8" id="KW-1185">Reference proteome</keyword>
<dbReference type="Gene3D" id="1.10.510.10">
    <property type="entry name" value="Transferase(Phosphotransferase) domain 1"/>
    <property type="match status" value="1"/>
</dbReference>
<evidence type="ECO:0000256" key="4">
    <source>
        <dbReference type="PROSITE-ProRule" id="PRU10141"/>
    </source>
</evidence>
<feature type="region of interest" description="Disordered" evidence="5">
    <location>
        <begin position="902"/>
        <end position="978"/>
    </location>
</feature>
<evidence type="ECO:0000256" key="3">
    <source>
        <dbReference type="ARBA" id="ARBA00022840"/>
    </source>
</evidence>
<feature type="region of interest" description="Disordered" evidence="5">
    <location>
        <begin position="402"/>
        <end position="564"/>
    </location>
</feature>
<dbReference type="InterPro" id="IPR011009">
    <property type="entry name" value="Kinase-like_dom_sf"/>
</dbReference>
<accession>A0A1W0WFT8</accession>
<protein>
    <recommendedName>
        <fullName evidence="1">non-specific serine/threonine protein kinase</fullName>
        <ecNumber evidence="1">2.7.11.1</ecNumber>
    </recommendedName>
</protein>
<dbReference type="GO" id="GO:0005524">
    <property type="term" value="F:ATP binding"/>
    <property type="evidence" value="ECO:0007669"/>
    <property type="project" value="UniProtKB-UniRule"/>
</dbReference>
<feature type="region of interest" description="Disordered" evidence="5">
    <location>
        <begin position="197"/>
        <end position="313"/>
    </location>
</feature>
<keyword evidence="7" id="KW-0808">Transferase</keyword>
<comment type="caution">
    <text evidence="7">The sequence shown here is derived from an EMBL/GenBank/DDBJ whole genome shotgun (WGS) entry which is preliminary data.</text>
</comment>
<keyword evidence="7" id="KW-0418">Kinase</keyword>
<proteinExistence type="predicted"/>
<organism evidence="7 8">
    <name type="scientific">Hypsibius exemplaris</name>
    <name type="common">Freshwater tardigrade</name>
    <dbReference type="NCBI Taxonomy" id="2072580"/>
    <lineage>
        <taxon>Eukaryota</taxon>
        <taxon>Metazoa</taxon>
        <taxon>Ecdysozoa</taxon>
        <taxon>Tardigrada</taxon>
        <taxon>Eutardigrada</taxon>
        <taxon>Parachela</taxon>
        <taxon>Hypsibioidea</taxon>
        <taxon>Hypsibiidae</taxon>
        <taxon>Hypsibius</taxon>
    </lineage>
</organism>
<dbReference type="PROSITE" id="PS00108">
    <property type="entry name" value="PROTEIN_KINASE_ST"/>
    <property type="match status" value="1"/>
</dbReference>
<dbReference type="PANTHER" id="PTHR11909">
    <property type="entry name" value="CASEIN KINASE-RELATED"/>
    <property type="match status" value="1"/>
</dbReference>
<dbReference type="InterPro" id="IPR000719">
    <property type="entry name" value="Prot_kinase_dom"/>
</dbReference>
<dbReference type="PROSITE" id="PS50011">
    <property type="entry name" value="PROTEIN_KINASE_DOM"/>
    <property type="match status" value="1"/>
</dbReference>
<evidence type="ECO:0000256" key="5">
    <source>
        <dbReference type="SAM" id="MobiDB-lite"/>
    </source>
</evidence>